<keyword evidence="6" id="KW-0175">Coiled coil</keyword>
<evidence type="ECO:0000313" key="10">
    <source>
        <dbReference type="Proteomes" id="UP001153636"/>
    </source>
</evidence>
<evidence type="ECO:0000256" key="4">
    <source>
        <dbReference type="ARBA" id="ARBA00023163"/>
    </source>
</evidence>
<feature type="coiled-coil region" evidence="6">
    <location>
        <begin position="184"/>
        <end position="227"/>
    </location>
</feature>
<evidence type="ECO:0000256" key="5">
    <source>
        <dbReference type="ARBA" id="ARBA00025466"/>
    </source>
</evidence>
<protein>
    <recommendedName>
        <fullName evidence="2">Regulatory protein zeste</fullName>
    </recommendedName>
</protein>
<name>A0A9P0CQR0_9CUCU</name>
<dbReference type="Proteomes" id="UP001153636">
    <property type="component" value="Chromosome 2"/>
</dbReference>
<feature type="region of interest" description="Disordered" evidence="7">
    <location>
        <begin position="131"/>
        <end position="151"/>
    </location>
</feature>
<proteinExistence type="predicted"/>
<keyword evidence="10" id="KW-1185">Reference proteome</keyword>
<dbReference type="InterPro" id="IPR028002">
    <property type="entry name" value="Myb_DNA-bind_5"/>
</dbReference>
<keyword evidence="4" id="KW-0804">Transcription</keyword>
<feature type="region of interest" description="Disordered" evidence="7">
    <location>
        <begin position="71"/>
        <end position="99"/>
    </location>
</feature>
<feature type="compositionally biased region" description="Polar residues" evidence="7">
    <location>
        <begin position="409"/>
        <end position="424"/>
    </location>
</feature>
<evidence type="ECO:0000259" key="8">
    <source>
        <dbReference type="Pfam" id="PF13873"/>
    </source>
</evidence>
<gene>
    <name evidence="9" type="ORF">PSYICH_LOCUS7713</name>
</gene>
<dbReference type="OrthoDB" id="10025005at2759"/>
<sequence>MAERKFYSEREKNLLIHLVDSHKHIIETKKTDGVNIRKKQEAWQNIESLFNANDVTKRKSKQLKKLWDNIKQKTRKSDTEKKRHMLATGGGPPLDDDADPIEERVRSIVPTINYEIDNQFDSIHIFQNEKNSPDLPSVSGCSKNDPESEQVNKEYVKDVSEIEEEHKENNTPCRPILGAKRKFVNKLKNTKRQLIDDEAQLRRQKLRENIHQQKELHKVKMEAAEEEKKYWSVKTSLLKKQYNVNGVNAVTLALQGPSLPSIAVIHHNGPYSIEPASVQEEAQTIQNTLEPRPAIIGSVDALPLQPKYLPNFDRECRSEPRELPKSEEQLNILKSQQFPSNYFSGKSPSNITETGISLASVPAIAIGSSTEVLVSIVESQVNLRRNSMMVGDLASRREEKNSPDFDNVKSPSTEFTTSSVQSTPLDESVSRLESVIYCDKTEENNIESYTV</sequence>
<evidence type="ECO:0000313" key="9">
    <source>
        <dbReference type="EMBL" id="CAH1106589.1"/>
    </source>
</evidence>
<evidence type="ECO:0000256" key="1">
    <source>
        <dbReference type="ARBA" id="ARBA00011764"/>
    </source>
</evidence>
<dbReference type="PANTHER" id="PTHR21411:SF0">
    <property type="entry name" value="REGULATORY PROTEIN ZESTE"/>
    <property type="match status" value="1"/>
</dbReference>
<evidence type="ECO:0000256" key="6">
    <source>
        <dbReference type="SAM" id="Coils"/>
    </source>
</evidence>
<dbReference type="EMBL" id="OV651814">
    <property type="protein sequence ID" value="CAH1106589.1"/>
    <property type="molecule type" value="Genomic_DNA"/>
</dbReference>
<feature type="region of interest" description="Disordered" evidence="7">
    <location>
        <begin position="394"/>
        <end position="424"/>
    </location>
</feature>
<comment type="subunit">
    <text evidence="1">Self-associates forming complexes of several hundred monomers.</text>
</comment>
<evidence type="ECO:0000256" key="7">
    <source>
        <dbReference type="SAM" id="MobiDB-lite"/>
    </source>
</evidence>
<dbReference type="Pfam" id="PF13873">
    <property type="entry name" value="Myb_DNA-bind_5"/>
    <property type="match status" value="1"/>
</dbReference>
<accession>A0A9P0CQR0</accession>
<keyword evidence="3" id="KW-0805">Transcription regulation</keyword>
<organism evidence="9 10">
    <name type="scientific">Psylliodes chrysocephalus</name>
    <dbReference type="NCBI Taxonomy" id="3402493"/>
    <lineage>
        <taxon>Eukaryota</taxon>
        <taxon>Metazoa</taxon>
        <taxon>Ecdysozoa</taxon>
        <taxon>Arthropoda</taxon>
        <taxon>Hexapoda</taxon>
        <taxon>Insecta</taxon>
        <taxon>Pterygota</taxon>
        <taxon>Neoptera</taxon>
        <taxon>Endopterygota</taxon>
        <taxon>Coleoptera</taxon>
        <taxon>Polyphaga</taxon>
        <taxon>Cucujiformia</taxon>
        <taxon>Chrysomeloidea</taxon>
        <taxon>Chrysomelidae</taxon>
        <taxon>Galerucinae</taxon>
        <taxon>Alticini</taxon>
        <taxon>Psylliodes</taxon>
    </lineage>
</organism>
<reference evidence="9" key="1">
    <citation type="submission" date="2022-01" db="EMBL/GenBank/DDBJ databases">
        <authorList>
            <person name="King R."/>
        </authorList>
    </citation>
    <scope>NUCLEOTIDE SEQUENCE</scope>
</reference>
<dbReference type="PANTHER" id="PTHR21411">
    <property type="entry name" value="APONTIC"/>
    <property type="match status" value="1"/>
</dbReference>
<evidence type="ECO:0000256" key="3">
    <source>
        <dbReference type="ARBA" id="ARBA00023015"/>
    </source>
</evidence>
<evidence type="ECO:0000256" key="2">
    <source>
        <dbReference type="ARBA" id="ARBA00016807"/>
    </source>
</evidence>
<feature type="domain" description="Myb/SANT-like DNA-binding" evidence="8">
    <location>
        <begin position="7"/>
        <end position="76"/>
    </location>
</feature>
<feature type="compositionally biased region" description="Basic and acidic residues" evidence="7">
    <location>
        <begin position="71"/>
        <end position="81"/>
    </location>
</feature>
<comment type="function">
    <text evidence="5">Involved in transvection phenomena (= synapsis-dependent gene expression), where the synaptic pairing of chromosomes carrying genes with which zeste interacts influences the expression of these genes. Zeste binds to DNA and stimulates transcription from a nearby promoter.</text>
</comment>
<feature type="compositionally biased region" description="Basic and acidic residues" evidence="7">
    <location>
        <begin position="394"/>
        <end position="407"/>
    </location>
</feature>
<dbReference type="AlphaFoldDB" id="A0A9P0CQR0"/>